<dbReference type="Proteomes" id="UP000491237">
    <property type="component" value="Unassembled WGS sequence"/>
</dbReference>
<feature type="non-terminal residue" evidence="1">
    <location>
        <position position="99"/>
    </location>
</feature>
<comment type="caution">
    <text evidence="1">The sequence shown here is derived from an EMBL/GenBank/DDBJ whole genome shotgun (WGS) entry which is preliminary data.</text>
</comment>
<organism evidence="1 2">
    <name type="scientific">Lentilactobacillus parabuchneri</name>
    <dbReference type="NCBI Taxonomy" id="152331"/>
    <lineage>
        <taxon>Bacteria</taxon>
        <taxon>Bacillati</taxon>
        <taxon>Bacillota</taxon>
        <taxon>Bacilli</taxon>
        <taxon>Lactobacillales</taxon>
        <taxon>Lactobacillaceae</taxon>
        <taxon>Lentilactobacillus</taxon>
    </lineage>
</organism>
<name>A0A844EQ08_9LACO</name>
<evidence type="ECO:0000313" key="1">
    <source>
        <dbReference type="EMBL" id="MSE22603.1"/>
    </source>
</evidence>
<accession>A0A844EQ08</accession>
<sequence length="99" mass="10611">MNVVVNPTVVDQDVSSKIIPMSIASNDTDVKDAQALSPINADYDDTSVDLIVTKDGNEVSMSAADLHSSKVSDITDILKQLTNTNDKGKKALSKINDDF</sequence>
<protein>
    <submittedName>
        <fullName evidence="1">Uncharacterized protein</fullName>
    </submittedName>
</protein>
<evidence type="ECO:0000313" key="2">
    <source>
        <dbReference type="Proteomes" id="UP000491237"/>
    </source>
</evidence>
<proteinExistence type="predicted"/>
<reference evidence="1 2" key="1">
    <citation type="submission" date="2019-11" db="EMBL/GenBank/DDBJ databases">
        <title>Draft Genome Sequence of Plant Growth-Promoting Rhizosphere-Associated Bacteria.</title>
        <authorList>
            <person name="Vasilyev I.Y."/>
            <person name="Radchenko V."/>
            <person name="Ilnitskaya E.V."/>
        </authorList>
    </citation>
    <scope>NUCLEOTIDE SEQUENCE [LARGE SCALE GENOMIC DNA]</scope>
    <source>
        <strain evidence="1 2">VRA_07sq_f</strain>
    </source>
</reference>
<dbReference type="AlphaFoldDB" id="A0A844EQ08"/>
<dbReference type="EMBL" id="WKKY01001303">
    <property type="protein sequence ID" value="MSE22603.1"/>
    <property type="molecule type" value="Genomic_DNA"/>
</dbReference>
<gene>
    <name evidence="1" type="ORF">GKC44_15510</name>
</gene>